<protein>
    <submittedName>
        <fullName evidence="2">Aminodeoxychorismate synthase component I</fullName>
        <ecNumber evidence="2">2.6.1.85</ecNumber>
    </submittedName>
</protein>
<keyword evidence="3" id="KW-1185">Reference proteome</keyword>
<dbReference type="EC" id="2.6.1.85" evidence="2"/>
<dbReference type="InterPro" id="IPR001544">
    <property type="entry name" value="Aminotrans_IV"/>
</dbReference>
<dbReference type="Gene3D" id="3.20.10.10">
    <property type="entry name" value="D-amino Acid Aminotransferase, subunit A, domain 2"/>
    <property type="match status" value="1"/>
</dbReference>
<accession>A0ABS2UFF1</accession>
<gene>
    <name evidence="2" type="primary">pabB</name>
    <name evidence="2" type="ORF">JWG45_18320</name>
</gene>
<dbReference type="Gene3D" id="3.60.120.10">
    <property type="entry name" value="Anthranilate synthase"/>
    <property type="match status" value="1"/>
</dbReference>
<dbReference type="PANTHER" id="PTHR11236:SF50">
    <property type="entry name" value="AMINODEOXYCHORISMATE SYNTHASE COMPONENT 1"/>
    <property type="match status" value="1"/>
</dbReference>
<dbReference type="Pfam" id="PF00425">
    <property type="entry name" value="Chorismate_bind"/>
    <property type="match status" value="1"/>
</dbReference>
<keyword evidence="2" id="KW-0032">Aminotransferase</keyword>
<name>A0ABS2UFF1_9LEPT</name>
<reference evidence="2 3" key="1">
    <citation type="submission" date="2021-02" db="EMBL/GenBank/DDBJ databases">
        <title>Leptospira ainlahdjerensis sp. nov., Leptospira ainazelensis sp. nov., Leptospira abararensis sp. nov. and Leptospira chreensis sp. nov., four new species isolated from water sources in Algeria.</title>
        <authorList>
            <person name="Amara Korba A."/>
            <person name="Kainiu M."/>
            <person name="Vincent A.T."/>
            <person name="Mariet J.-F."/>
            <person name="Veyrier F.J."/>
            <person name="Goarant C."/>
            <person name="Picardeau M."/>
        </authorList>
    </citation>
    <scope>NUCLEOTIDE SEQUENCE [LARGE SCALE GENOMIC DNA]</scope>
    <source>
        <strain evidence="2 3">201903070</strain>
    </source>
</reference>
<evidence type="ECO:0000313" key="2">
    <source>
        <dbReference type="EMBL" id="MBM9579106.1"/>
    </source>
</evidence>
<organism evidence="2 3">
    <name type="scientific">Leptospira ainlahdjerensis</name>
    <dbReference type="NCBI Taxonomy" id="2810033"/>
    <lineage>
        <taxon>Bacteria</taxon>
        <taxon>Pseudomonadati</taxon>
        <taxon>Spirochaetota</taxon>
        <taxon>Spirochaetia</taxon>
        <taxon>Leptospirales</taxon>
        <taxon>Leptospiraceae</taxon>
        <taxon>Leptospira</taxon>
    </lineage>
</organism>
<dbReference type="InterPro" id="IPR019999">
    <property type="entry name" value="Anth_synth_I-like"/>
</dbReference>
<dbReference type="PRINTS" id="PR00095">
    <property type="entry name" value="ANTSNTHASEI"/>
</dbReference>
<dbReference type="GO" id="GO:0046820">
    <property type="term" value="F:4-amino-4-deoxychorismate synthase activity"/>
    <property type="evidence" value="ECO:0007669"/>
    <property type="project" value="UniProtKB-EC"/>
</dbReference>
<sequence length="604" mass="69982">MRIEELLFSDQPFMIFDEGFHPSGKILFRNPITTIKAFTSKEIESSLREIQLYIQKGFYVAGFISYESGEILSGMNQKDFETDFPFLYFGVFHEPEILPKMEEAVSKSFGFHISSLPNRKKYFENLKFIREKLFQGEIYQINYTDRILFDFEGDILSFYNAIFNRQPVPYGSWIRIPDWDLLSFSPELFFEKQGRSMITKPMKGTSPRGKTESEDDKNVEFLKNSEKEIAENLMITDLMRNDLGKISRQGSVHVQELFSVEKYKTILQMTSTIRSELSFGVETPDIFRELFPGGSITGAPKLRAMELIRELEKPRGIYTGAIGIFRPNSDAVFSIAIRTLEISHGKGKLGIGSGITWDADPEKEWLEILEKAKFFSEAPKNFFLFETILYKNGIFYFQKEHRMRMKTSAETLDFPFSEDEWDSCLQKVRSVCKRTNSYRIKICLNTTGNFYFEHSILSNFPKKGNLQISLIEMDSSSEFRKHKTNLRDTYDREGTRSRNSSYLDVLFLNEKREITEGSITNVFLKIGDSYFTPLGSSGILPGIYRNRLLKRKGFYERSLSLEDLKSAESVFLCNSLRGILRVHKIESSSKNPHSESSCENPRKF</sequence>
<dbReference type="InterPro" id="IPR043132">
    <property type="entry name" value="BCAT-like_C"/>
</dbReference>
<dbReference type="InterPro" id="IPR036038">
    <property type="entry name" value="Aminotransferase-like"/>
</dbReference>
<dbReference type="Pfam" id="PF01063">
    <property type="entry name" value="Aminotran_4"/>
    <property type="match status" value="1"/>
</dbReference>
<evidence type="ECO:0000313" key="3">
    <source>
        <dbReference type="Proteomes" id="UP000724686"/>
    </source>
</evidence>
<dbReference type="RefSeq" id="WP_205281069.1">
    <property type="nucleotide sequence ID" value="NZ_JAFFPU010000074.1"/>
</dbReference>
<dbReference type="Gene3D" id="3.30.470.10">
    <property type="match status" value="1"/>
</dbReference>
<proteinExistence type="predicted"/>
<dbReference type="NCBIfam" id="TIGR00553">
    <property type="entry name" value="pabB"/>
    <property type="match status" value="1"/>
</dbReference>
<dbReference type="SUPFAM" id="SSF56752">
    <property type="entry name" value="D-aminoacid aminotransferase-like PLP-dependent enzymes"/>
    <property type="match status" value="1"/>
</dbReference>
<feature type="domain" description="Chorismate-utilising enzyme C-terminal" evidence="1">
    <location>
        <begin position="119"/>
        <end position="371"/>
    </location>
</feature>
<dbReference type="Proteomes" id="UP000724686">
    <property type="component" value="Unassembled WGS sequence"/>
</dbReference>
<dbReference type="InterPro" id="IPR005802">
    <property type="entry name" value="ADC_synth_comp_1"/>
</dbReference>
<dbReference type="InterPro" id="IPR015890">
    <property type="entry name" value="Chorismate_C"/>
</dbReference>
<dbReference type="EMBL" id="JAFFPU010000074">
    <property type="protein sequence ID" value="MBM9579106.1"/>
    <property type="molecule type" value="Genomic_DNA"/>
</dbReference>
<comment type="caution">
    <text evidence="2">The sequence shown here is derived from an EMBL/GenBank/DDBJ whole genome shotgun (WGS) entry which is preliminary data.</text>
</comment>
<dbReference type="PANTHER" id="PTHR11236">
    <property type="entry name" value="AMINOBENZOATE/ANTHRANILATE SYNTHASE"/>
    <property type="match status" value="1"/>
</dbReference>
<dbReference type="InterPro" id="IPR043131">
    <property type="entry name" value="BCAT-like_N"/>
</dbReference>
<keyword evidence="2" id="KW-0808">Transferase</keyword>
<evidence type="ECO:0000259" key="1">
    <source>
        <dbReference type="Pfam" id="PF00425"/>
    </source>
</evidence>
<dbReference type="SUPFAM" id="SSF56322">
    <property type="entry name" value="ADC synthase"/>
    <property type="match status" value="1"/>
</dbReference>
<dbReference type="InterPro" id="IPR005801">
    <property type="entry name" value="ADC_synthase"/>
</dbReference>